<dbReference type="Proteomes" id="UP000613740">
    <property type="component" value="Unassembled WGS sequence"/>
</dbReference>
<dbReference type="EMBL" id="JAEHOD010000052">
    <property type="protein sequence ID" value="KAG2435484.1"/>
    <property type="molecule type" value="Genomic_DNA"/>
</dbReference>
<protein>
    <submittedName>
        <fullName evidence="1">Uncharacterized protein</fullName>
    </submittedName>
</protein>
<keyword evidence="2" id="KW-1185">Reference proteome</keyword>
<accession>A0A835T807</accession>
<reference evidence="1" key="1">
    <citation type="journal article" date="2020" name="bioRxiv">
        <title>Comparative genomics of Chlamydomonas.</title>
        <authorList>
            <person name="Craig R.J."/>
            <person name="Hasan A.R."/>
            <person name="Ness R.W."/>
            <person name="Keightley P.D."/>
        </authorList>
    </citation>
    <scope>NUCLEOTIDE SEQUENCE</scope>
    <source>
        <strain evidence="1">CCAP 11/173</strain>
    </source>
</reference>
<proteinExistence type="predicted"/>
<evidence type="ECO:0000313" key="1">
    <source>
        <dbReference type="EMBL" id="KAG2435484.1"/>
    </source>
</evidence>
<gene>
    <name evidence="1" type="ORF">HYH02_011779</name>
</gene>
<dbReference type="OrthoDB" id="10421583at2759"/>
<name>A0A835T807_9CHLO</name>
<dbReference type="AlphaFoldDB" id="A0A835T807"/>
<organism evidence="1 2">
    <name type="scientific">Chlamydomonas schloesseri</name>
    <dbReference type="NCBI Taxonomy" id="2026947"/>
    <lineage>
        <taxon>Eukaryota</taxon>
        <taxon>Viridiplantae</taxon>
        <taxon>Chlorophyta</taxon>
        <taxon>core chlorophytes</taxon>
        <taxon>Chlorophyceae</taxon>
        <taxon>CS clade</taxon>
        <taxon>Chlamydomonadales</taxon>
        <taxon>Chlamydomonadaceae</taxon>
        <taxon>Chlamydomonas</taxon>
    </lineage>
</organism>
<evidence type="ECO:0000313" key="2">
    <source>
        <dbReference type="Proteomes" id="UP000613740"/>
    </source>
</evidence>
<sequence length="72" mass="8151">MPKDAKKRRALHSRYGSSMEHVTNPGVVGVTILLPKLFELYPNIEFKFETGLKGTYYGHQDGKSCYLSTDKT</sequence>
<comment type="caution">
    <text evidence="1">The sequence shown here is derived from an EMBL/GenBank/DDBJ whole genome shotgun (WGS) entry which is preliminary data.</text>
</comment>